<dbReference type="SMART" id="SM00490">
    <property type="entry name" value="HELICc"/>
    <property type="match status" value="1"/>
</dbReference>
<organism evidence="2 3">
    <name type="scientific">Sphingomonas crocodyli</name>
    <dbReference type="NCBI Taxonomy" id="1979270"/>
    <lineage>
        <taxon>Bacteria</taxon>
        <taxon>Pseudomonadati</taxon>
        <taxon>Pseudomonadota</taxon>
        <taxon>Alphaproteobacteria</taxon>
        <taxon>Sphingomonadales</taxon>
        <taxon>Sphingomonadaceae</taxon>
        <taxon>Sphingomonas</taxon>
    </lineage>
</organism>
<dbReference type="OrthoDB" id="9804086at2"/>
<dbReference type="GO" id="GO:0005829">
    <property type="term" value="C:cytosol"/>
    <property type="evidence" value="ECO:0007669"/>
    <property type="project" value="TreeGrafter"/>
</dbReference>
<dbReference type="InterPro" id="IPR050742">
    <property type="entry name" value="Helicase_Restrict-Modif_Enz"/>
</dbReference>
<evidence type="ECO:0000259" key="1">
    <source>
        <dbReference type="PROSITE" id="PS51192"/>
    </source>
</evidence>
<reference evidence="2 3" key="1">
    <citation type="submission" date="2019-01" db="EMBL/GenBank/DDBJ databases">
        <authorList>
            <person name="Chen W.-M."/>
        </authorList>
    </citation>
    <scope>NUCLEOTIDE SEQUENCE [LARGE SCALE GENOMIC DNA]</scope>
    <source>
        <strain evidence="2 3">CCP-7</strain>
    </source>
</reference>
<keyword evidence="2" id="KW-0378">Hydrolase</keyword>
<keyword evidence="2" id="KW-0347">Helicase</keyword>
<dbReference type="GO" id="GO:0005524">
    <property type="term" value="F:ATP binding"/>
    <property type="evidence" value="ECO:0007669"/>
    <property type="project" value="InterPro"/>
</dbReference>
<dbReference type="Pfam" id="PF00271">
    <property type="entry name" value="Helicase_C"/>
    <property type="match status" value="1"/>
</dbReference>
<dbReference type="GO" id="GO:0003677">
    <property type="term" value="F:DNA binding"/>
    <property type="evidence" value="ECO:0007669"/>
    <property type="project" value="InterPro"/>
</dbReference>
<evidence type="ECO:0000313" key="3">
    <source>
        <dbReference type="Proteomes" id="UP000282971"/>
    </source>
</evidence>
<dbReference type="InterPro" id="IPR027417">
    <property type="entry name" value="P-loop_NTPase"/>
</dbReference>
<feature type="domain" description="Helicase ATP-binding" evidence="1">
    <location>
        <begin position="35"/>
        <end position="181"/>
    </location>
</feature>
<dbReference type="GO" id="GO:0016787">
    <property type="term" value="F:hydrolase activity"/>
    <property type="evidence" value="ECO:0007669"/>
    <property type="project" value="InterPro"/>
</dbReference>
<dbReference type="PANTHER" id="PTHR47396">
    <property type="entry name" value="TYPE I RESTRICTION ENZYME ECOKI R PROTEIN"/>
    <property type="match status" value="1"/>
</dbReference>
<keyword evidence="3" id="KW-1185">Reference proteome</keyword>
<protein>
    <submittedName>
        <fullName evidence="2">DEAD/DEAH box helicase</fullName>
    </submittedName>
</protein>
<accession>A0A437M894</accession>
<dbReference type="Gene3D" id="3.40.50.300">
    <property type="entry name" value="P-loop containing nucleotide triphosphate hydrolases"/>
    <property type="match status" value="2"/>
</dbReference>
<comment type="caution">
    <text evidence="2">The sequence shown here is derived from an EMBL/GenBank/DDBJ whole genome shotgun (WGS) entry which is preliminary data.</text>
</comment>
<proteinExistence type="predicted"/>
<dbReference type="InterPro" id="IPR014001">
    <property type="entry name" value="Helicase_ATP-bd"/>
</dbReference>
<dbReference type="Pfam" id="PF04851">
    <property type="entry name" value="ResIII"/>
    <property type="match status" value="1"/>
</dbReference>
<dbReference type="AlphaFoldDB" id="A0A437M894"/>
<gene>
    <name evidence="2" type="ORF">EOD43_07565</name>
</gene>
<dbReference type="PANTHER" id="PTHR47396:SF1">
    <property type="entry name" value="ATP-DEPENDENT HELICASE IRC3-RELATED"/>
    <property type="match status" value="1"/>
</dbReference>
<dbReference type="PROSITE" id="PS51192">
    <property type="entry name" value="HELICASE_ATP_BIND_1"/>
    <property type="match status" value="1"/>
</dbReference>
<dbReference type="EMBL" id="SACN01000001">
    <property type="protein sequence ID" value="RVT93714.1"/>
    <property type="molecule type" value="Genomic_DNA"/>
</dbReference>
<dbReference type="Proteomes" id="UP000282971">
    <property type="component" value="Unassembled WGS sequence"/>
</dbReference>
<keyword evidence="2" id="KW-0067">ATP-binding</keyword>
<sequence length="500" mass="54456">MASLPAFTGSDLFATRSEPKALREHQRNAITLIKQSLLAGNRRIVCQMPTGAGKTVTAAEIIGGALRKGNRVAFTVPAISLVDQTVEAFEGQGVDAIGVIQASHPRTNRAQPVQVVSVQSLAKRVRPEADVVIVDECHMRFKAVSDWMAACPRTVFVGLSATPWARGMADEWHDLVVPVTMADLIGRSFLSPFRVFAPSHPDLSGVKIVAGDYNQDQLGEVMSGRTIVADVVQTWLAKAKGLPTLVFAVDRAHAARLVEQFAEAGIRMGYCDAHVDLIERKLLFARMARGEISGIVNIGTLTTGVDADVRCVVLARPTRSEMLFVQMIGRALRTAPGKEDALILDHADNHARLGFVTDIHHPKLLSGASAKQQTKSEKGEPMPKECGSCGLLKPAKVHRCPGCGFAPERQSDVEVEAGELVEMRGKPTKADMAAKQRFWSMARYVDMERGKGGKLAKALYRERFGVWPKGLHDGPVQPDGAFLGYERSRRIAFAKRRSAR</sequence>
<dbReference type="SUPFAM" id="SSF52540">
    <property type="entry name" value="P-loop containing nucleoside triphosphate hydrolases"/>
    <property type="match status" value="1"/>
</dbReference>
<dbReference type="GO" id="GO:0004386">
    <property type="term" value="F:helicase activity"/>
    <property type="evidence" value="ECO:0007669"/>
    <property type="project" value="UniProtKB-KW"/>
</dbReference>
<dbReference type="InterPro" id="IPR001650">
    <property type="entry name" value="Helicase_C-like"/>
</dbReference>
<dbReference type="RefSeq" id="WP_127742603.1">
    <property type="nucleotide sequence ID" value="NZ_SACN01000001.1"/>
</dbReference>
<keyword evidence="2" id="KW-0547">Nucleotide-binding</keyword>
<name>A0A437M894_9SPHN</name>
<dbReference type="InterPro" id="IPR006935">
    <property type="entry name" value="Helicase/UvrB_N"/>
</dbReference>
<dbReference type="SMART" id="SM00487">
    <property type="entry name" value="DEXDc"/>
    <property type="match status" value="1"/>
</dbReference>
<evidence type="ECO:0000313" key="2">
    <source>
        <dbReference type="EMBL" id="RVT93714.1"/>
    </source>
</evidence>